<evidence type="ECO:0000313" key="10">
    <source>
        <dbReference type="EMBL" id="GIF88605.1"/>
    </source>
</evidence>
<dbReference type="InterPro" id="IPR029070">
    <property type="entry name" value="Chitinase_insertion_sf"/>
</dbReference>
<feature type="domain" description="GH18" evidence="9">
    <location>
        <begin position="41"/>
        <end position="470"/>
    </location>
</feature>
<evidence type="ECO:0000256" key="5">
    <source>
        <dbReference type="ARBA" id="ARBA00023295"/>
    </source>
</evidence>
<evidence type="ECO:0000313" key="11">
    <source>
        <dbReference type="Proteomes" id="UP000619293"/>
    </source>
</evidence>
<feature type="signal peptide" evidence="8">
    <location>
        <begin position="1"/>
        <end position="29"/>
    </location>
</feature>
<evidence type="ECO:0000256" key="4">
    <source>
        <dbReference type="ARBA" id="ARBA00023024"/>
    </source>
</evidence>
<dbReference type="InterPro" id="IPR017853">
    <property type="entry name" value="GH"/>
</dbReference>
<dbReference type="SMART" id="SM00636">
    <property type="entry name" value="Glyco_18"/>
    <property type="match status" value="1"/>
</dbReference>
<dbReference type="PANTHER" id="PTHR11177:SF317">
    <property type="entry name" value="CHITINASE 12-RELATED"/>
    <property type="match status" value="1"/>
</dbReference>
<dbReference type="Pfam" id="PF00704">
    <property type="entry name" value="Glyco_hydro_18"/>
    <property type="match status" value="1"/>
</dbReference>
<dbReference type="SUPFAM" id="SSF51445">
    <property type="entry name" value="(Trans)glycosidases"/>
    <property type="match status" value="1"/>
</dbReference>
<evidence type="ECO:0000256" key="2">
    <source>
        <dbReference type="ARBA" id="ARBA00012729"/>
    </source>
</evidence>
<dbReference type="AlphaFoldDB" id="A0A8J3K0T2"/>
<accession>A0A8J3K0T2</accession>
<evidence type="ECO:0000256" key="7">
    <source>
        <dbReference type="RuleBase" id="RU004453"/>
    </source>
</evidence>
<comment type="catalytic activity">
    <reaction evidence="1">
        <text>Random endo-hydrolysis of N-acetyl-beta-D-glucosaminide (1-&gt;4)-beta-linkages in chitin and chitodextrins.</text>
        <dbReference type="EC" id="3.2.1.14"/>
    </reaction>
</comment>
<dbReference type="EC" id="3.2.1.14" evidence="2"/>
<keyword evidence="4" id="KW-0119">Carbohydrate metabolism</keyword>
<keyword evidence="5 6" id="KW-0326">Glycosidase</keyword>
<evidence type="ECO:0000256" key="1">
    <source>
        <dbReference type="ARBA" id="ARBA00000822"/>
    </source>
</evidence>
<evidence type="ECO:0000259" key="9">
    <source>
        <dbReference type="PROSITE" id="PS51910"/>
    </source>
</evidence>
<dbReference type="InterPro" id="IPR001579">
    <property type="entry name" value="Glyco_hydro_18_chit_AS"/>
</dbReference>
<name>A0A8J3K0T2_9ACTN</name>
<keyword evidence="3 6" id="KW-0378">Hydrolase</keyword>
<comment type="caution">
    <text evidence="10">The sequence shown here is derived from an EMBL/GenBank/DDBJ whole genome shotgun (WGS) entry which is preliminary data.</text>
</comment>
<organism evidence="10 11">
    <name type="scientific">Catellatospora chokoriensis</name>
    <dbReference type="NCBI Taxonomy" id="310353"/>
    <lineage>
        <taxon>Bacteria</taxon>
        <taxon>Bacillati</taxon>
        <taxon>Actinomycetota</taxon>
        <taxon>Actinomycetes</taxon>
        <taxon>Micromonosporales</taxon>
        <taxon>Micromonosporaceae</taxon>
        <taxon>Catellatospora</taxon>
    </lineage>
</organism>
<dbReference type="Proteomes" id="UP000619293">
    <property type="component" value="Unassembled WGS sequence"/>
</dbReference>
<evidence type="ECO:0000256" key="6">
    <source>
        <dbReference type="RuleBase" id="RU000489"/>
    </source>
</evidence>
<dbReference type="Gene3D" id="3.20.20.80">
    <property type="entry name" value="Glycosidases"/>
    <property type="match status" value="1"/>
</dbReference>
<dbReference type="PANTHER" id="PTHR11177">
    <property type="entry name" value="CHITINASE"/>
    <property type="match status" value="1"/>
</dbReference>
<dbReference type="InterPro" id="IPR001223">
    <property type="entry name" value="Glyco_hydro18_cat"/>
</dbReference>
<evidence type="ECO:0000256" key="8">
    <source>
        <dbReference type="SAM" id="SignalP"/>
    </source>
</evidence>
<dbReference type="RefSeq" id="WP_191840780.1">
    <property type="nucleotide sequence ID" value="NZ_BAAALB010000043.1"/>
</dbReference>
<feature type="chain" id="PRO_5035192984" description="chitinase" evidence="8">
    <location>
        <begin position="30"/>
        <end position="470"/>
    </location>
</feature>
<dbReference type="InterPro" id="IPR050314">
    <property type="entry name" value="Glycosyl_Hydrlase_18"/>
</dbReference>
<keyword evidence="8" id="KW-0732">Signal</keyword>
<reference evidence="10 11" key="1">
    <citation type="submission" date="2021-01" db="EMBL/GenBank/DDBJ databases">
        <title>Whole genome shotgun sequence of Catellatospora chokoriensis NBRC 107358.</title>
        <authorList>
            <person name="Komaki H."/>
            <person name="Tamura T."/>
        </authorList>
    </citation>
    <scope>NUCLEOTIDE SEQUENCE [LARGE SCALE GENOMIC DNA]</scope>
    <source>
        <strain evidence="10 11">NBRC 107358</strain>
    </source>
</reference>
<dbReference type="PROSITE" id="PS01095">
    <property type="entry name" value="GH18_1"/>
    <property type="match status" value="1"/>
</dbReference>
<proteinExistence type="inferred from homology"/>
<protein>
    <recommendedName>
        <fullName evidence="2">chitinase</fullName>
        <ecNumber evidence="2">3.2.1.14</ecNumber>
    </recommendedName>
</protein>
<keyword evidence="4" id="KW-0624">Polysaccharide degradation</keyword>
<gene>
    <name evidence="10" type="ORF">Cch02nite_20490</name>
</gene>
<dbReference type="EMBL" id="BONG01000009">
    <property type="protein sequence ID" value="GIF88605.1"/>
    <property type="molecule type" value="Genomic_DNA"/>
</dbReference>
<dbReference type="GO" id="GO:0008061">
    <property type="term" value="F:chitin binding"/>
    <property type="evidence" value="ECO:0007669"/>
    <property type="project" value="InterPro"/>
</dbReference>
<keyword evidence="11" id="KW-1185">Reference proteome</keyword>
<dbReference type="GO" id="GO:0008843">
    <property type="term" value="F:endochitinase activity"/>
    <property type="evidence" value="ECO:0007669"/>
    <property type="project" value="UniProtKB-EC"/>
</dbReference>
<comment type="similarity">
    <text evidence="7">Belongs to the glycosyl hydrolase 18 family.</text>
</comment>
<dbReference type="GO" id="GO:0006032">
    <property type="term" value="P:chitin catabolic process"/>
    <property type="evidence" value="ECO:0007669"/>
    <property type="project" value="UniProtKB-KW"/>
</dbReference>
<dbReference type="GO" id="GO:0005975">
    <property type="term" value="P:carbohydrate metabolic process"/>
    <property type="evidence" value="ECO:0007669"/>
    <property type="project" value="InterPro"/>
</dbReference>
<sequence>MLRTLLRPGIAGAVALALGAGFLAAPATAAGGAPKPDAPKKVISAYFTNWSVYGRGYFVKDIPADKLNVIQYAFGVPTFNQATGAVGCDVLDPWADYQQVYWGPENTVDGVADTYPGQNVYGNFNQLRKLKAANPHLKIEISLGGWTKSTWFSSVAKTPERRQAFVAACIDTFIKGNLPTGGWPEDAGGIGVAKGIFDGIDLDWEYPTAKADSNVDYGPEDRHNATLLAQEFRRQLDAQGRLDGKHYLLTAALPAAKSSTKYYELREFSKSMDWVNIMTYDFNVPGGSVAGPSTLFTGDPRDPEADDWTWNTVGTVGYYLAQGVPASKIVVGVPFYGVQYIRNPNGLYKAFDNTGMNPDSLVWDSKPQPSYHDLVDVSGVLTPAGAGANGWTRKWNVFAGEPYLWNPAAEHVLTTGTVTAPTTIVYTDPKSLAERTALIKLLGLRGAMAWELSQDSDDNALIGALNPVLR</sequence>
<dbReference type="Gene3D" id="3.10.50.10">
    <property type="match status" value="1"/>
</dbReference>
<keyword evidence="4" id="KW-0146">Chitin degradation</keyword>
<dbReference type="InterPro" id="IPR011583">
    <property type="entry name" value="Chitinase_II/V-like_cat"/>
</dbReference>
<evidence type="ECO:0000256" key="3">
    <source>
        <dbReference type="ARBA" id="ARBA00022801"/>
    </source>
</evidence>
<dbReference type="PROSITE" id="PS51910">
    <property type="entry name" value="GH18_2"/>
    <property type="match status" value="1"/>
</dbReference>
<dbReference type="CDD" id="cd06548">
    <property type="entry name" value="GH18_chitinase"/>
    <property type="match status" value="1"/>
</dbReference>